<dbReference type="AlphaFoldDB" id="A0A178C3Q3"/>
<evidence type="ECO:0000259" key="1">
    <source>
        <dbReference type="Pfam" id="PF24968"/>
    </source>
</evidence>
<protein>
    <recommendedName>
        <fullName evidence="1">DUF7770 domain-containing protein</fullName>
    </recommendedName>
</protein>
<dbReference type="Pfam" id="PF24968">
    <property type="entry name" value="DUF7770"/>
    <property type="match status" value="1"/>
</dbReference>
<sequence length="168" mass="18947">MVTVLTKAVVSSDARIATTVRVVVHTYGPKVNDRSWNHWSIYLILADGSGSVRVNMRAEYEGYDNGILEWSDCPYTESNSNISHWDFPCRASTRIRDIAAVIYVVIKDLSELKELAKDKDLAKNVAQDLVENGTIATNAATVVWSKLLYLYHRSKTPESLEMVQGKFY</sequence>
<dbReference type="InterPro" id="IPR056672">
    <property type="entry name" value="DUF7770"/>
</dbReference>
<organism evidence="2 3">
    <name type="scientific">Fonsecaea nubica</name>
    <dbReference type="NCBI Taxonomy" id="856822"/>
    <lineage>
        <taxon>Eukaryota</taxon>
        <taxon>Fungi</taxon>
        <taxon>Dikarya</taxon>
        <taxon>Ascomycota</taxon>
        <taxon>Pezizomycotina</taxon>
        <taxon>Eurotiomycetes</taxon>
        <taxon>Chaetothyriomycetidae</taxon>
        <taxon>Chaetothyriales</taxon>
        <taxon>Herpotrichiellaceae</taxon>
        <taxon>Fonsecaea</taxon>
    </lineage>
</organism>
<dbReference type="EMBL" id="LVCJ01000124">
    <property type="protein sequence ID" value="OAL23846.1"/>
    <property type="molecule type" value="Genomic_DNA"/>
</dbReference>
<accession>A0A178C3Q3</accession>
<comment type="caution">
    <text evidence="2">The sequence shown here is derived from an EMBL/GenBank/DDBJ whole genome shotgun (WGS) entry which is preliminary data.</text>
</comment>
<dbReference type="Proteomes" id="UP000185904">
    <property type="component" value="Unassembled WGS sequence"/>
</dbReference>
<evidence type="ECO:0000313" key="3">
    <source>
        <dbReference type="Proteomes" id="UP000185904"/>
    </source>
</evidence>
<dbReference type="RefSeq" id="XP_022494905.1">
    <property type="nucleotide sequence ID" value="XM_022649122.1"/>
</dbReference>
<evidence type="ECO:0000313" key="2">
    <source>
        <dbReference type="EMBL" id="OAL23846.1"/>
    </source>
</evidence>
<feature type="domain" description="DUF7770" evidence="1">
    <location>
        <begin position="20"/>
        <end position="168"/>
    </location>
</feature>
<name>A0A178C3Q3_9EURO</name>
<dbReference type="OrthoDB" id="3527137at2759"/>
<gene>
    <name evidence="2" type="ORF">AYO20_10866</name>
</gene>
<dbReference type="GeneID" id="34594254"/>
<reference evidence="2 3" key="1">
    <citation type="submission" date="2016-03" db="EMBL/GenBank/DDBJ databases">
        <title>The draft genome sequence of Fonsecaea nubica causative agent of cutaneous subcutaneous infection in human host.</title>
        <authorList>
            <person name="Costa F."/>
            <person name="Sybren D.H."/>
            <person name="Raittz R.T."/>
            <person name="Weiss V.A."/>
            <person name="Leao A.C."/>
            <person name="Gomes R."/>
            <person name="De Souza E.M."/>
            <person name="Pedrosa F.O."/>
            <person name="Steffens M.B."/>
            <person name="Bombassaro A."/>
            <person name="Tadra-Sfeir M.Z."/>
            <person name="Moreno L.F."/>
            <person name="Najafzadeh M.J."/>
            <person name="Felipe M.S."/>
            <person name="Teixeira M."/>
            <person name="Sun J."/>
            <person name="Xi L."/>
            <person name="Castro M.A."/>
            <person name="Vicente V.A."/>
        </authorList>
    </citation>
    <scope>NUCLEOTIDE SEQUENCE [LARGE SCALE GENOMIC DNA]</scope>
    <source>
        <strain evidence="2 3">CBS 269.64</strain>
    </source>
</reference>
<proteinExistence type="predicted"/>
<keyword evidence="3" id="KW-1185">Reference proteome</keyword>